<sequence length="223" mass="23455">MTNKVKLLLIVLSVFVAAVAIASNMGFKLNYALLTNTGGNNANWVSIPYFDNYANANDVCTDINTVDCTAGTATTVTFFDTATNAYTTYACGGKNPPAINAGRAYSVFAAAGSACTWKLVGSHDDSYDSTNGISFTTNTANNNMNWVAIPYHTQSANFNGLCIDINADCANVVTQVTRFDTANNSYVTYACGGKNPPTVNAGDGLGIFVSSAPGAACWHPSHY</sequence>
<dbReference type="AlphaFoldDB" id="A0A1F5VHC9"/>
<evidence type="ECO:0000313" key="3">
    <source>
        <dbReference type="Proteomes" id="UP000178943"/>
    </source>
</evidence>
<protein>
    <submittedName>
        <fullName evidence="2">Uncharacterized protein</fullName>
    </submittedName>
</protein>
<dbReference type="EMBL" id="MFGW01000174">
    <property type="protein sequence ID" value="OGF62863.1"/>
    <property type="molecule type" value="Genomic_DNA"/>
</dbReference>
<accession>A0A1F5VHC9</accession>
<dbReference type="Proteomes" id="UP000178943">
    <property type="component" value="Unassembled WGS sequence"/>
</dbReference>
<feature type="signal peptide" evidence="1">
    <location>
        <begin position="1"/>
        <end position="22"/>
    </location>
</feature>
<proteinExistence type="predicted"/>
<reference evidence="2 3" key="1">
    <citation type="journal article" date="2016" name="Nat. Commun.">
        <title>Thousands of microbial genomes shed light on interconnected biogeochemical processes in an aquifer system.</title>
        <authorList>
            <person name="Anantharaman K."/>
            <person name="Brown C.T."/>
            <person name="Hug L.A."/>
            <person name="Sharon I."/>
            <person name="Castelle C.J."/>
            <person name="Probst A.J."/>
            <person name="Thomas B.C."/>
            <person name="Singh A."/>
            <person name="Wilkins M.J."/>
            <person name="Karaoz U."/>
            <person name="Brodie E.L."/>
            <person name="Williams K.H."/>
            <person name="Hubbard S.S."/>
            <person name="Banfield J.F."/>
        </authorList>
    </citation>
    <scope>NUCLEOTIDE SEQUENCE [LARGE SCALE GENOMIC DNA]</scope>
</reference>
<name>A0A1F5VHC9_9BACT</name>
<comment type="caution">
    <text evidence="2">The sequence shown here is derived from an EMBL/GenBank/DDBJ whole genome shotgun (WGS) entry which is preliminary data.</text>
</comment>
<keyword evidence="1" id="KW-0732">Signal</keyword>
<feature type="chain" id="PRO_5009521966" evidence="1">
    <location>
        <begin position="23"/>
        <end position="223"/>
    </location>
</feature>
<gene>
    <name evidence="2" type="ORF">A2Y62_08335</name>
</gene>
<evidence type="ECO:0000256" key="1">
    <source>
        <dbReference type="SAM" id="SignalP"/>
    </source>
</evidence>
<organism evidence="2 3">
    <name type="scientific">Candidatus Fischerbacteria bacterium RBG_13_37_8</name>
    <dbReference type="NCBI Taxonomy" id="1817863"/>
    <lineage>
        <taxon>Bacteria</taxon>
        <taxon>Candidatus Fischeribacteriota</taxon>
    </lineage>
</organism>
<evidence type="ECO:0000313" key="2">
    <source>
        <dbReference type="EMBL" id="OGF62863.1"/>
    </source>
</evidence>
<dbReference type="STRING" id="1817863.A2Y62_08335"/>